<comment type="caution">
    <text evidence="1">The sequence shown here is derived from an EMBL/GenBank/DDBJ whole genome shotgun (WGS) entry which is preliminary data.</text>
</comment>
<organism evidence="1 2">
    <name type="scientific">Blautia obeum</name>
    <dbReference type="NCBI Taxonomy" id="40520"/>
    <lineage>
        <taxon>Bacteria</taxon>
        <taxon>Bacillati</taxon>
        <taxon>Bacillota</taxon>
        <taxon>Clostridia</taxon>
        <taxon>Lachnospirales</taxon>
        <taxon>Lachnospiraceae</taxon>
        <taxon>Blautia</taxon>
    </lineage>
</organism>
<protein>
    <submittedName>
        <fullName evidence="1">Uncharacterized protein</fullName>
    </submittedName>
</protein>
<sequence length="144" mass="15581">MKLAANKPCTLSGKRYFIGEEIPAEAVTDPVALEKMGVLTVIRDGIPVETLEECVASVGEVFFKIEIVKGDKGFDLGVTEPQLQEAVKTMQMNQKDAVAHIRDTVEDNTVLIFLNAVDSRTAVKKEAETKAKSLGELEESAGDA</sequence>
<dbReference type="EMBL" id="QSJW01000004">
    <property type="protein sequence ID" value="RHE13227.1"/>
    <property type="molecule type" value="Genomic_DNA"/>
</dbReference>
<accession>A0A414I8Y4</accession>
<gene>
    <name evidence="1" type="ORF">DW767_07705</name>
</gene>
<name>A0A414I8Y4_9FIRM</name>
<dbReference type="Proteomes" id="UP000284644">
    <property type="component" value="Unassembled WGS sequence"/>
</dbReference>
<dbReference type="AlphaFoldDB" id="A0A414I8Y4"/>
<proteinExistence type="predicted"/>
<reference evidence="1 2" key="1">
    <citation type="submission" date="2018-08" db="EMBL/GenBank/DDBJ databases">
        <title>A genome reference for cultivated species of the human gut microbiota.</title>
        <authorList>
            <person name="Zou Y."/>
            <person name="Xue W."/>
            <person name="Luo G."/>
        </authorList>
    </citation>
    <scope>NUCLEOTIDE SEQUENCE [LARGE SCALE GENOMIC DNA]</scope>
    <source>
        <strain evidence="1 2">AM29-25AC</strain>
    </source>
</reference>
<dbReference type="RefSeq" id="WP_118045253.1">
    <property type="nucleotide sequence ID" value="NZ_QSJW01000004.1"/>
</dbReference>
<evidence type="ECO:0000313" key="1">
    <source>
        <dbReference type="EMBL" id="RHE13227.1"/>
    </source>
</evidence>
<evidence type="ECO:0000313" key="2">
    <source>
        <dbReference type="Proteomes" id="UP000284644"/>
    </source>
</evidence>